<dbReference type="InterPro" id="IPR052020">
    <property type="entry name" value="Cyclic_di-GMP/3'3'-cGAMP_PDE"/>
</dbReference>
<dbReference type="Pfam" id="PF13487">
    <property type="entry name" value="HD_5"/>
    <property type="match status" value="1"/>
</dbReference>
<sequence length="378" mass="42550">MSPLLPKQSILVVDDTPENITILSEVLCNDYRIRVATSGEKALKIIYSDEPPDLILLDIMMPGLSGLEICRRLKANPDRRRIPVIFVTAMSSIEDEERGLALGAVDYITKPISPPIVKARVRTHLALYDQSRELERMVRQRTSELMTTRQQIIRRLGRAAEFKDNETGNHVLRMSHYARLIAEAHGLGDEAASIIFNTAPMHDIGKIGIPDSILLKPGKLDAEEWKVMHQHPIMGAEIIGKHENELLETARIIALCHHEKWDGSGYPRGLKGEDIPLEGRIVAIADVFDALVSIRPYKAAFPLEEALRLMESQTGSHFDPVLMQAFRKALPEILRIKEIYADENGALTDLEFHIKEIYDHRHDPDGYPGVLTSEKEGD</sequence>
<protein>
    <submittedName>
        <fullName evidence="4">Two-component system response regulator</fullName>
    </submittedName>
</protein>
<dbReference type="PROSITE" id="PS50110">
    <property type="entry name" value="RESPONSE_REGULATORY"/>
    <property type="match status" value="1"/>
</dbReference>
<dbReference type="SUPFAM" id="SSF52172">
    <property type="entry name" value="CheY-like"/>
    <property type="match status" value="1"/>
</dbReference>
<name>A0A1R1IBG7_9RHOO</name>
<feature type="domain" description="Response regulatory" evidence="2">
    <location>
        <begin position="9"/>
        <end position="125"/>
    </location>
</feature>
<dbReference type="Gene3D" id="3.40.50.2300">
    <property type="match status" value="1"/>
</dbReference>
<evidence type="ECO:0000313" key="5">
    <source>
        <dbReference type="Proteomes" id="UP000187526"/>
    </source>
</evidence>
<keyword evidence="1" id="KW-0597">Phosphoprotein</keyword>
<dbReference type="STRING" id="418702.BJN45_00355"/>
<dbReference type="SMART" id="SM00448">
    <property type="entry name" value="REC"/>
    <property type="match status" value="1"/>
</dbReference>
<organism evidence="4 5">
    <name type="scientific">Azonexus hydrophilus</name>
    <dbReference type="NCBI Taxonomy" id="418702"/>
    <lineage>
        <taxon>Bacteria</taxon>
        <taxon>Pseudomonadati</taxon>
        <taxon>Pseudomonadota</taxon>
        <taxon>Betaproteobacteria</taxon>
        <taxon>Rhodocyclales</taxon>
        <taxon>Azonexaceae</taxon>
        <taxon>Azonexus</taxon>
    </lineage>
</organism>
<evidence type="ECO:0000259" key="2">
    <source>
        <dbReference type="PROSITE" id="PS50110"/>
    </source>
</evidence>
<dbReference type="GO" id="GO:0008081">
    <property type="term" value="F:phosphoric diester hydrolase activity"/>
    <property type="evidence" value="ECO:0007669"/>
    <property type="project" value="UniProtKB-ARBA"/>
</dbReference>
<dbReference type="RefSeq" id="WP_076090976.1">
    <property type="nucleotide sequence ID" value="NZ_MTHD01000001.1"/>
</dbReference>
<feature type="domain" description="HD-GYP" evidence="3">
    <location>
        <begin position="145"/>
        <end position="342"/>
    </location>
</feature>
<dbReference type="InterPro" id="IPR003607">
    <property type="entry name" value="HD/PDEase_dom"/>
</dbReference>
<dbReference type="PANTHER" id="PTHR45228:SF5">
    <property type="entry name" value="CYCLIC DI-GMP PHOSPHODIESTERASE VC_1348-RELATED"/>
    <property type="match status" value="1"/>
</dbReference>
<feature type="modified residue" description="4-aspartylphosphate" evidence="1">
    <location>
        <position position="58"/>
    </location>
</feature>
<dbReference type="CDD" id="cd19920">
    <property type="entry name" value="REC_PA4781-like"/>
    <property type="match status" value="1"/>
</dbReference>
<evidence type="ECO:0000313" key="4">
    <source>
        <dbReference type="EMBL" id="OMG56128.1"/>
    </source>
</evidence>
<dbReference type="CDD" id="cd00077">
    <property type="entry name" value="HDc"/>
    <property type="match status" value="1"/>
</dbReference>
<dbReference type="PANTHER" id="PTHR45228">
    <property type="entry name" value="CYCLIC DI-GMP PHOSPHODIESTERASE TM_0186-RELATED"/>
    <property type="match status" value="1"/>
</dbReference>
<dbReference type="AlphaFoldDB" id="A0A1R1IBG7"/>
<dbReference type="Proteomes" id="UP000187526">
    <property type="component" value="Unassembled WGS sequence"/>
</dbReference>
<dbReference type="OrthoDB" id="9763857at2"/>
<dbReference type="InterPro" id="IPR001789">
    <property type="entry name" value="Sig_transdc_resp-reg_receiver"/>
</dbReference>
<evidence type="ECO:0000259" key="3">
    <source>
        <dbReference type="PROSITE" id="PS51832"/>
    </source>
</evidence>
<accession>A0A1R1IBG7</accession>
<keyword evidence="5" id="KW-1185">Reference proteome</keyword>
<dbReference type="GO" id="GO:0000160">
    <property type="term" value="P:phosphorelay signal transduction system"/>
    <property type="evidence" value="ECO:0007669"/>
    <property type="project" value="InterPro"/>
</dbReference>
<dbReference type="Pfam" id="PF00072">
    <property type="entry name" value="Response_reg"/>
    <property type="match status" value="1"/>
</dbReference>
<dbReference type="PROSITE" id="PS51832">
    <property type="entry name" value="HD_GYP"/>
    <property type="match status" value="1"/>
</dbReference>
<dbReference type="SUPFAM" id="SSF109604">
    <property type="entry name" value="HD-domain/PDEase-like"/>
    <property type="match status" value="1"/>
</dbReference>
<comment type="caution">
    <text evidence="4">The sequence shown here is derived from an EMBL/GenBank/DDBJ whole genome shotgun (WGS) entry which is preliminary data.</text>
</comment>
<gene>
    <name evidence="4" type="ORF">BJN45_00355</name>
</gene>
<dbReference type="InterPro" id="IPR011006">
    <property type="entry name" value="CheY-like_superfamily"/>
</dbReference>
<dbReference type="SMART" id="SM00471">
    <property type="entry name" value="HDc"/>
    <property type="match status" value="1"/>
</dbReference>
<dbReference type="InterPro" id="IPR037522">
    <property type="entry name" value="HD_GYP_dom"/>
</dbReference>
<dbReference type="Gene3D" id="1.10.3210.10">
    <property type="entry name" value="Hypothetical protein af1432"/>
    <property type="match status" value="1"/>
</dbReference>
<evidence type="ECO:0000256" key="1">
    <source>
        <dbReference type="PROSITE-ProRule" id="PRU00169"/>
    </source>
</evidence>
<proteinExistence type="predicted"/>
<dbReference type="EMBL" id="MTHD01000001">
    <property type="protein sequence ID" value="OMG56128.1"/>
    <property type="molecule type" value="Genomic_DNA"/>
</dbReference>
<reference evidence="4 5" key="1">
    <citation type="submission" date="2016-10" db="EMBL/GenBank/DDBJ databases">
        <title>Alkaliphiles isolated from bioreactors.</title>
        <authorList>
            <person name="Salah Z."/>
            <person name="Rout S.P."/>
            <person name="Humphreys P.N."/>
        </authorList>
    </citation>
    <scope>NUCLEOTIDE SEQUENCE [LARGE SCALE GENOMIC DNA]</scope>
    <source>
        <strain evidence="4 5">ZS02</strain>
    </source>
</reference>